<proteinExistence type="predicted"/>
<name>A0ACA9SQ10_9GLOM</name>
<accession>A0ACA9SQ10</accession>
<keyword evidence="2" id="KW-1185">Reference proteome</keyword>
<evidence type="ECO:0000313" key="1">
    <source>
        <dbReference type="EMBL" id="CAG8843282.1"/>
    </source>
</evidence>
<sequence length="82" mass="9618">MIPSQQKRLSFYEDVQKAIIKQNPWIKFINVILALIIFILFTVYDFKAIGVLNEQSDKVIGTSQRLKYNDNHGLEIIGWCCW</sequence>
<comment type="caution">
    <text evidence="1">The sequence shown here is derived from an EMBL/GenBank/DDBJ whole genome shotgun (WGS) entry which is preliminary data.</text>
</comment>
<feature type="non-terminal residue" evidence="1">
    <location>
        <position position="82"/>
    </location>
</feature>
<evidence type="ECO:0000313" key="2">
    <source>
        <dbReference type="Proteomes" id="UP000789920"/>
    </source>
</evidence>
<dbReference type="EMBL" id="CAJVQC010137686">
    <property type="protein sequence ID" value="CAG8843282.1"/>
    <property type="molecule type" value="Genomic_DNA"/>
</dbReference>
<gene>
    <name evidence="1" type="ORF">RPERSI_LOCUS32692</name>
</gene>
<reference evidence="1" key="1">
    <citation type="submission" date="2021-06" db="EMBL/GenBank/DDBJ databases">
        <authorList>
            <person name="Kallberg Y."/>
            <person name="Tangrot J."/>
            <person name="Rosling A."/>
        </authorList>
    </citation>
    <scope>NUCLEOTIDE SEQUENCE</scope>
    <source>
        <strain evidence="1">MA461A</strain>
    </source>
</reference>
<dbReference type="Proteomes" id="UP000789920">
    <property type="component" value="Unassembled WGS sequence"/>
</dbReference>
<protein>
    <submittedName>
        <fullName evidence="1">33367_t:CDS:1</fullName>
    </submittedName>
</protein>
<organism evidence="1 2">
    <name type="scientific">Racocetra persica</name>
    <dbReference type="NCBI Taxonomy" id="160502"/>
    <lineage>
        <taxon>Eukaryota</taxon>
        <taxon>Fungi</taxon>
        <taxon>Fungi incertae sedis</taxon>
        <taxon>Mucoromycota</taxon>
        <taxon>Glomeromycotina</taxon>
        <taxon>Glomeromycetes</taxon>
        <taxon>Diversisporales</taxon>
        <taxon>Gigasporaceae</taxon>
        <taxon>Racocetra</taxon>
    </lineage>
</organism>